<dbReference type="Pfam" id="PF23562">
    <property type="entry name" value="AMP-binding_C_3"/>
    <property type="match status" value="1"/>
</dbReference>
<sequence length="956" mass="105123">MLTIEEVLDTEKVDSYPWNRSLSEMAQEPFVILHTSGSTGRPKMVEVNHALIATIDAQQDLPDVGGRCVTSRVWKDRPVYVAMPLFHSAGFNMMAFSIFQGTQIVLGPSDAPPSLSTVESILDMDIVSAGLIPPSLLVEVASEPTVLRKLSRWDSVGFGGGPLPEEAGKAIWKHTKILPLLGSTETFNIPELLPQSEDELAYHYYHPSLGIKFEPVSGGLCELVFMRNADSRYQGAFCTFPDLNEYRMKDCYEEHSTKPGLWKYKGRVDDVVVLSNGEKLNPCGAEQILSQHAMVSSVLIVGAGQEQPLLLVEPSADTTSEETLRSSLRDSEEFRLANAVLPAYARIHPTHIQVAQPASFLRSSKGDVRRKPTIDKFEAEIARAYTAAESSIATRSRLDFSSRETLVSSMLSVIGDEILPSPMQRLTASDDMFRCGMDSQGVLRLTRLMRAEMRAEHLKGADQISPRTVYSQRTVANLVEVLQGKDECNEAEPKPESTQQDMLKMLESYLADIPESGGHSIPYTEPSEQVYLLTGSTGSLGSYLLDALLHRHPLAKIICVNRPGGDSSRQSRIQRSRGLPDDLSRVQFLECSMAEDHFGLDDESYQSLQKTTHIIHNAWPVNFNLSLTAFKEQLKACCNMIMLACTADHHMKITFLSSIGAANHWTSSGYCGPVPEAKLDDLDVAEKSGYAQSKLLAEHLFSTASERCQISVTICRVGQIAGPIRSDEGCWNVQEWFPSMLMSSKLMGILPKNLVSMDRVDWIPVDTLADVFMDIIAPDVDLHFDGCGSSPEAFLTMHGSDPALLEASSSVSSAALSVSDETGYITPTSSASSSIAALRKVATSETYLHLVNPYSIGWSDLAPSVVELLGDGVRLVSYEEWVQALATSAEQDGKDLPAAKLIDFFQDIGKDCSDRPVFSTAESTRVSGKLHSLSPVSKQWLERWLHQWSVSLVGKE</sequence>
<evidence type="ECO:0000259" key="4">
    <source>
        <dbReference type="Pfam" id="PF07993"/>
    </source>
</evidence>
<protein>
    <submittedName>
        <fullName evidence="5">Acetyl-CoA synthetase-like protein</fullName>
    </submittedName>
</protein>
<dbReference type="OrthoDB" id="429813at2759"/>
<dbReference type="PANTHER" id="PTHR43439">
    <property type="entry name" value="PHENYLACETATE-COENZYME A LIGASE"/>
    <property type="match status" value="1"/>
</dbReference>
<accession>A0A9P4UUL7</accession>
<gene>
    <name evidence="5" type="ORF">K431DRAFT_280659</name>
</gene>
<dbReference type="Gene3D" id="3.40.50.720">
    <property type="entry name" value="NAD(P)-binding Rossmann-like Domain"/>
    <property type="match status" value="1"/>
</dbReference>
<dbReference type="PANTHER" id="PTHR43439:SF2">
    <property type="entry name" value="ENZYME, PUTATIVE (JCVI)-RELATED"/>
    <property type="match status" value="1"/>
</dbReference>
<dbReference type="InterPro" id="IPR036736">
    <property type="entry name" value="ACP-like_sf"/>
</dbReference>
<reference evidence="5" key="1">
    <citation type="journal article" date="2020" name="Stud. Mycol.">
        <title>101 Dothideomycetes genomes: a test case for predicting lifestyles and emergence of pathogens.</title>
        <authorList>
            <person name="Haridas S."/>
            <person name="Albert R."/>
            <person name="Binder M."/>
            <person name="Bloem J."/>
            <person name="Labutti K."/>
            <person name="Salamov A."/>
            <person name="Andreopoulos B."/>
            <person name="Baker S."/>
            <person name="Barry K."/>
            <person name="Bills G."/>
            <person name="Bluhm B."/>
            <person name="Cannon C."/>
            <person name="Castanera R."/>
            <person name="Culley D."/>
            <person name="Daum C."/>
            <person name="Ezra D."/>
            <person name="Gonzalez J."/>
            <person name="Henrissat B."/>
            <person name="Kuo A."/>
            <person name="Liang C."/>
            <person name="Lipzen A."/>
            <person name="Lutzoni F."/>
            <person name="Magnuson J."/>
            <person name="Mondo S."/>
            <person name="Nolan M."/>
            <person name="Ohm R."/>
            <person name="Pangilinan J."/>
            <person name="Park H.-J."/>
            <person name="Ramirez L."/>
            <person name="Alfaro M."/>
            <person name="Sun H."/>
            <person name="Tritt A."/>
            <person name="Yoshinaga Y."/>
            <person name="Zwiers L.-H."/>
            <person name="Turgeon B."/>
            <person name="Goodwin S."/>
            <person name="Spatafora J."/>
            <person name="Crous P."/>
            <person name="Grigoriev I."/>
        </authorList>
    </citation>
    <scope>NUCLEOTIDE SEQUENCE</scope>
    <source>
        <strain evidence="5">CBS 116435</strain>
    </source>
</reference>
<keyword evidence="2" id="KW-0597">Phosphoprotein</keyword>
<dbReference type="AlphaFoldDB" id="A0A9P4UUL7"/>
<dbReference type="PROSITE" id="PS00455">
    <property type="entry name" value="AMP_BINDING"/>
    <property type="match status" value="1"/>
</dbReference>
<dbReference type="InterPro" id="IPR051414">
    <property type="entry name" value="Adenylate-forming_Reductase"/>
</dbReference>
<dbReference type="EMBL" id="MU003766">
    <property type="protein sequence ID" value="KAF2725926.1"/>
    <property type="molecule type" value="Genomic_DNA"/>
</dbReference>
<dbReference type="Pfam" id="PF07993">
    <property type="entry name" value="NAD_binding_4"/>
    <property type="match status" value="1"/>
</dbReference>
<evidence type="ECO:0000313" key="6">
    <source>
        <dbReference type="Proteomes" id="UP000799441"/>
    </source>
</evidence>
<comment type="caution">
    <text evidence="5">The sequence shown here is derived from an EMBL/GenBank/DDBJ whole genome shotgun (WGS) entry which is preliminary data.</text>
</comment>
<dbReference type="InterPro" id="IPR036291">
    <property type="entry name" value="NAD(P)-bd_dom_sf"/>
</dbReference>
<dbReference type="Proteomes" id="UP000799441">
    <property type="component" value="Unassembled WGS sequence"/>
</dbReference>
<dbReference type="Pfam" id="PF00501">
    <property type="entry name" value="AMP-binding"/>
    <property type="match status" value="1"/>
</dbReference>
<dbReference type="InterPro" id="IPR000873">
    <property type="entry name" value="AMP-dep_synth/lig_dom"/>
</dbReference>
<name>A0A9P4UUL7_9PEZI</name>
<evidence type="ECO:0000256" key="1">
    <source>
        <dbReference type="ARBA" id="ARBA00022450"/>
    </source>
</evidence>
<evidence type="ECO:0000313" key="5">
    <source>
        <dbReference type="EMBL" id="KAF2725926.1"/>
    </source>
</evidence>
<proteinExistence type="predicted"/>
<dbReference type="InterPro" id="IPR013120">
    <property type="entry name" value="FAR_NAD-bd"/>
</dbReference>
<evidence type="ECO:0000256" key="2">
    <source>
        <dbReference type="ARBA" id="ARBA00022553"/>
    </source>
</evidence>
<dbReference type="SUPFAM" id="SSF51735">
    <property type="entry name" value="NAD(P)-binding Rossmann-fold domains"/>
    <property type="match status" value="1"/>
</dbReference>
<organism evidence="5 6">
    <name type="scientific">Polychaeton citri CBS 116435</name>
    <dbReference type="NCBI Taxonomy" id="1314669"/>
    <lineage>
        <taxon>Eukaryota</taxon>
        <taxon>Fungi</taxon>
        <taxon>Dikarya</taxon>
        <taxon>Ascomycota</taxon>
        <taxon>Pezizomycotina</taxon>
        <taxon>Dothideomycetes</taxon>
        <taxon>Dothideomycetidae</taxon>
        <taxon>Capnodiales</taxon>
        <taxon>Capnodiaceae</taxon>
        <taxon>Polychaeton</taxon>
    </lineage>
</organism>
<dbReference type="Gene3D" id="3.40.50.12780">
    <property type="entry name" value="N-terminal domain of ligase-like"/>
    <property type="match status" value="1"/>
</dbReference>
<keyword evidence="1" id="KW-0596">Phosphopantetheine</keyword>
<evidence type="ECO:0000259" key="3">
    <source>
        <dbReference type="Pfam" id="PF00501"/>
    </source>
</evidence>
<dbReference type="InterPro" id="IPR020845">
    <property type="entry name" value="AMP-binding_CS"/>
</dbReference>
<feature type="domain" description="Thioester reductase (TE)" evidence="4">
    <location>
        <begin position="533"/>
        <end position="771"/>
    </location>
</feature>
<dbReference type="InterPro" id="IPR042099">
    <property type="entry name" value="ANL_N_sf"/>
</dbReference>
<feature type="domain" description="AMP-dependent synthetase/ligase" evidence="3">
    <location>
        <begin position="23"/>
        <end position="187"/>
    </location>
</feature>
<dbReference type="SUPFAM" id="SSF56801">
    <property type="entry name" value="Acetyl-CoA synthetase-like"/>
    <property type="match status" value="1"/>
</dbReference>
<dbReference type="Gene3D" id="1.10.1200.10">
    <property type="entry name" value="ACP-like"/>
    <property type="match status" value="1"/>
</dbReference>
<keyword evidence="6" id="KW-1185">Reference proteome</keyword>